<name>A0A839TK34_9BACL</name>
<keyword evidence="2" id="KW-0830">Ubiquinone</keyword>
<dbReference type="CDD" id="cd02440">
    <property type="entry name" value="AdoMet_MTases"/>
    <property type="match status" value="1"/>
</dbReference>
<keyword evidence="2" id="KW-0489">Methyltransferase</keyword>
<sequence length="231" mass="26070">MGSYDSYAKQYNDMVNSGGPEGSYRYILQQLHSLSDLADLKICDIGCGQGELAYRLSLLGAKVTGVDLSDKLLEYARNRTNQVSWVHDDAMSLKKIDDEAFDYVVSSVMLMDVPDHKRVYEAAYRILKPNGIMIWVIMHPCFQSPFSQPLGDGSRKIIQYDSQFWKSEGVGTIRSTLGAYHRPLSQYLNDFLTSGFSLIRVDELERDDNSVDNLPLMFAVIGKKETFGPIK</sequence>
<keyword evidence="2" id="KW-0808">Transferase</keyword>
<dbReference type="SUPFAM" id="SSF53335">
    <property type="entry name" value="S-adenosyl-L-methionine-dependent methyltransferases"/>
    <property type="match status" value="1"/>
</dbReference>
<dbReference type="RefSeq" id="WP_183581141.1">
    <property type="nucleotide sequence ID" value="NZ_JACHXJ010000001.1"/>
</dbReference>
<dbReference type="Proteomes" id="UP000517523">
    <property type="component" value="Unassembled WGS sequence"/>
</dbReference>
<evidence type="ECO:0000313" key="2">
    <source>
        <dbReference type="EMBL" id="MBB3127021.1"/>
    </source>
</evidence>
<dbReference type="GO" id="GO:0032259">
    <property type="term" value="P:methylation"/>
    <property type="evidence" value="ECO:0007669"/>
    <property type="project" value="UniProtKB-KW"/>
</dbReference>
<evidence type="ECO:0000259" key="1">
    <source>
        <dbReference type="Pfam" id="PF08241"/>
    </source>
</evidence>
<dbReference type="Pfam" id="PF08241">
    <property type="entry name" value="Methyltransf_11"/>
    <property type="match status" value="1"/>
</dbReference>
<proteinExistence type="predicted"/>
<organism evidence="2 3">
    <name type="scientific">Paenibacillus rhizosphaerae</name>
    <dbReference type="NCBI Taxonomy" id="297318"/>
    <lineage>
        <taxon>Bacteria</taxon>
        <taxon>Bacillati</taxon>
        <taxon>Bacillota</taxon>
        <taxon>Bacilli</taxon>
        <taxon>Bacillales</taxon>
        <taxon>Paenibacillaceae</taxon>
        <taxon>Paenibacillus</taxon>
    </lineage>
</organism>
<dbReference type="PANTHER" id="PTHR43861">
    <property type="entry name" value="TRANS-ACONITATE 2-METHYLTRANSFERASE-RELATED"/>
    <property type="match status" value="1"/>
</dbReference>
<comment type="caution">
    <text evidence="2">The sequence shown here is derived from an EMBL/GenBank/DDBJ whole genome shotgun (WGS) entry which is preliminary data.</text>
</comment>
<evidence type="ECO:0000313" key="3">
    <source>
        <dbReference type="Proteomes" id="UP000517523"/>
    </source>
</evidence>
<dbReference type="PANTHER" id="PTHR43861:SF1">
    <property type="entry name" value="TRANS-ACONITATE 2-METHYLTRANSFERASE"/>
    <property type="match status" value="1"/>
</dbReference>
<dbReference type="Gene3D" id="3.40.50.150">
    <property type="entry name" value="Vaccinia Virus protein VP39"/>
    <property type="match status" value="1"/>
</dbReference>
<dbReference type="EMBL" id="JACHXJ010000001">
    <property type="protein sequence ID" value="MBB3127021.1"/>
    <property type="molecule type" value="Genomic_DNA"/>
</dbReference>
<protein>
    <submittedName>
        <fullName evidence="2">Ubiquinone/menaquinone biosynthesis C-methylase UbiE</fullName>
    </submittedName>
</protein>
<accession>A0A839TK34</accession>
<reference evidence="2 3" key="1">
    <citation type="submission" date="2020-08" db="EMBL/GenBank/DDBJ databases">
        <title>Genomic Encyclopedia of Type Strains, Phase III (KMG-III): the genomes of soil and plant-associated and newly described type strains.</title>
        <authorList>
            <person name="Whitman W."/>
        </authorList>
    </citation>
    <scope>NUCLEOTIDE SEQUENCE [LARGE SCALE GENOMIC DNA]</scope>
    <source>
        <strain evidence="2 3">CECT 5831</strain>
    </source>
</reference>
<dbReference type="AlphaFoldDB" id="A0A839TK34"/>
<feature type="domain" description="Methyltransferase type 11" evidence="1">
    <location>
        <begin position="44"/>
        <end position="134"/>
    </location>
</feature>
<gene>
    <name evidence="2" type="ORF">FHS19_001675</name>
</gene>
<dbReference type="GO" id="GO:0008757">
    <property type="term" value="F:S-adenosylmethionine-dependent methyltransferase activity"/>
    <property type="evidence" value="ECO:0007669"/>
    <property type="project" value="InterPro"/>
</dbReference>
<dbReference type="InterPro" id="IPR013216">
    <property type="entry name" value="Methyltransf_11"/>
</dbReference>
<dbReference type="InterPro" id="IPR029063">
    <property type="entry name" value="SAM-dependent_MTases_sf"/>
</dbReference>